<dbReference type="EMBL" id="CAJVPM010005232">
    <property type="protein sequence ID" value="CAG8521606.1"/>
    <property type="molecule type" value="Genomic_DNA"/>
</dbReference>
<accession>A0ACA9LBH8</accession>
<evidence type="ECO:0000313" key="2">
    <source>
        <dbReference type="Proteomes" id="UP000789860"/>
    </source>
</evidence>
<sequence length="98" mass="11471">MIYDLVSETPLNNDLFLDEDIVFELDKEMQSIDFDNDEIISNITKQSILIKNLLDTTVTLLDLHYKSLDFLSNDSEKQLTIQKLHYEFNKIENSVSKL</sequence>
<gene>
    <name evidence="1" type="ORF">SCALOS_LOCUS4091</name>
</gene>
<organism evidence="1 2">
    <name type="scientific">Scutellospora calospora</name>
    <dbReference type="NCBI Taxonomy" id="85575"/>
    <lineage>
        <taxon>Eukaryota</taxon>
        <taxon>Fungi</taxon>
        <taxon>Fungi incertae sedis</taxon>
        <taxon>Mucoromycota</taxon>
        <taxon>Glomeromycotina</taxon>
        <taxon>Glomeromycetes</taxon>
        <taxon>Diversisporales</taxon>
        <taxon>Gigasporaceae</taxon>
        <taxon>Scutellospora</taxon>
    </lineage>
</organism>
<dbReference type="Proteomes" id="UP000789860">
    <property type="component" value="Unassembled WGS sequence"/>
</dbReference>
<evidence type="ECO:0000313" key="1">
    <source>
        <dbReference type="EMBL" id="CAG8521606.1"/>
    </source>
</evidence>
<protein>
    <submittedName>
        <fullName evidence="1">8478_t:CDS:1</fullName>
    </submittedName>
</protein>
<comment type="caution">
    <text evidence="1">The sequence shown here is derived from an EMBL/GenBank/DDBJ whole genome shotgun (WGS) entry which is preliminary data.</text>
</comment>
<keyword evidence="2" id="KW-1185">Reference proteome</keyword>
<reference evidence="1" key="1">
    <citation type="submission" date="2021-06" db="EMBL/GenBank/DDBJ databases">
        <authorList>
            <person name="Kallberg Y."/>
            <person name="Tangrot J."/>
            <person name="Rosling A."/>
        </authorList>
    </citation>
    <scope>NUCLEOTIDE SEQUENCE</scope>
    <source>
        <strain evidence="1">AU212A</strain>
    </source>
</reference>
<name>A0ACA9LBH8_9GLOM</name>
<proteinExistence type="predicted"/>